<accession>A0A165LDA2</accession>
<dbReference type="InParanoid" id="A0A165LDA2"/>
<keyword evidence="4" id="KW-1185">Reference proteome</keyword>
<feature type="region of interest" description="Disordered" evidence="1">
    <location>
        <begin position="1"/>
        <end position="82"/>
    </location>
</feature>
<feature type="region of interest" description="Disordered" evidence="1">
    <location>
        <begin position="171"/>
        <end position="205"/>
    </location>
</feature>
<keyword evidence="2" id="KW-0812">Transmembrane</keyword>
<gene>
    <name evidence="3" type="ORF">EXIGLDRAFT_746984</name>
</gene>
<dbReference type="AlphaFoldDB" id="A0A165LDA2"/>
<keyword evidence="2" id="KW-0472">Membrane</keyword>
<proteinExistence type="predicted"/>
<evidence type="ECO:0000313" key="4">
    <source>
        <dbReference type="Proteomes" id="UP000077266"/>
    </source>
</evidence>
<name>A0A165LDA2_EXIGL</name>
<keyword evidence="2" id="KW-1133">Transmembrane helix</keyword>
<evidence type="ECO:0000256" key="2">
    <source>
        <dbReference type="SAM" id="Phobius"/>
    </source>
</evidence>
<feature type="transmembrane region" description="Helical" evidence="2">
    <location>
        <begin position="144"/>
        <end position="165"/>
    </location>
</feature>
<dbReference type="EMBL" id="KV425927">
    <property type="protein sequence ID" value="KZV97710.1"/>
    <property type="molecule type" value="Genomic_DNA"/>
</dbReference>
<sequence>MDESLPLHPHDETRLVLSTPSPGLPALPFDPQALPPLSTEIQNQTPLDPATKSHSALGSQIPSYSTTSTMGASSHSTVTPTSQSLTTTLLRFGLDSFGAEYSPSNSAVDYGENGDTGKRGSGVLRAQSSRRALNLLSGSSSTTVGAAVSATIIAVMAIIATTVFVHRRRRRRRLEAEESAEIKAFPSTDGDGDIMSPSERPALGPTTWTVTAKRAPEPSAPPPSDIVTALQEENALLRAVVAQIQSGQDGETLPSYESRSVGSESDTSHTATIRSVE</sequence>
<feature type="region of interest" description="Disordered" evidence="1">
    <location>
        <begin position="245"/>
        <end position="277"/>
    </location>
</feature>
<evidence type="ECO:0000256" key="1">
    <source>
        <dbReference type="SAM" id="MobiDB-lite"/>
    </source>
</evidence>
<dbReference type="Proteomes" id="UP000077266">
    <property type="component" value="Unassembled WGS sequence"/>
</dbReference>
<organism evidence="3 4">
    <name type="scientific">Exidia glandulosa HHB12029</name>
    <dbReference type="NCBI Taxonomy" id="1314781"/>
    <lineage>
        <taxon>Eukaryota</taxon>
        <taxon>Fungi</taxon>
        <taxon>Dikarya</taxon>
        <taxon>Basidiomycota</taxon>
        <taxon>Agaricomycotina</taxon>
        <taxon>Agaricomycetes</taxon>
        <taxon>Auriculariales</taxon>
        <taxon>Exidiaceae</taxon>
        <taxon>Exidia</taxon>
    </lineage>
</organism>
<evidence type="ECO:0000313" key="3">
    <source>
        <dbReference type="EMBL" id="KZV97710.1"/>
    </source>
</evidence>
<feature type="compositionally biased region" description="Polar residues" evidence="1">
    <location>
        <begin position="39"/>
        <end position="75"/>
    </location>
</feature>
<reference evidence="3 4" key="1">
    <citation type="journal article" date="2016" name="Mol. Biol. Evol.">
        <title>Comparative Genomics of Early-Diverging Mushroom-Forming Fungi Provides Insights into the Origins of Lignocellulose Decay Capabilities.</title>
        <authorList>
            <person name="Nagy L.G."/>
            <person name="Riley R."/>
            <person name="Tritt A."/>
            <person name="Adam C."/>
            <person name="Daum C."/>
            <person name="Floudas D."/>
            <person name="Sun H."/>
            <person name="Yadav J.S."/>
            <person name="Pangilinan J."/>
            <person name="Larsson K.H."/>
            <person name="Matsuura K."/>
            <person name="Barry K."/>
            <person name="Labutti K."/>
            <person name="Kuo R."/>
            <person name="Ohm R.A."/>
            <person name="Bhattacharya S.S."/>
            <person name="Shirouzu T."/>
            <person name="Yoshinaga Y."/>
            <person name="Martin F.M."/>
            <person name="Grigoriev I.V."/>
            <person name="Hibbett D.S."/>
        </authorList>
    </citation>
    <scope>NUCLEOTIDE SEQUENCE [LARGE SCALE GENOMIC DNA]</scope>
    <source>
        <strain evidence="3 4">HHB12029</strain>
    </source>
</reference>
<protein>
    <submittedName>
        <fullName evidence="3">Uncharacterized protein</fullName>
    </submittedName>
</protein>